<evidence type="ECO:0000313" key="5">
    <source>
        <dbReference type="Proteomes" id="UP001152484"/>
    </source>
</evidence>
<dbReference type="OrthoDB" id="1706674at2759"/>
<dbReference type="InterPro" id="IPR039206">
    <property type="entry name" value="MORF/ORRM1/DAG-like"/>
</dbReference>
<dbReference type="InterPro" id="IPR054059">
    <property type="entry name" value="MORF/ORRM1/DAG-like_MORF"/>
</dbReference>
<feature type="compositionally biased region" description="Polar residues" evidence="2">
    <location>
        <begin position="326"/>
        <end position="373"/>
    </location>
</feature>
<feature type="compositionally biased region" description="Pro residues" evidence="2">
    <location>
        <begin position="264"/>
        <end position="295"/>
    </location>
</feature>
<keyword evidence="5" id="KW-1185">Reference proteome</keyword>
<evidence type="ECO:0000256" key="2">
    <source>
        <dbReference type="SAM" id="MobiDB-lite"/>
    </source>
</evidence>
<dbReference type="AlphaFoldDB" id="A0A9P0YIR4"/>
<feature type="region of interest" description="Disordered" evidence="2">
    <location>
        <begin position="212"/>
        <end position="486"/>
    </location>
</feature>
<organism evidence="4 5">
    <name type="scientific">Cuscuta europaea</name>
    <name type="common">European dodder</name>
    <dbReference type="NCBI Taxonomy" id="41803"/>
    <lineage>
        <taxon>Eukaryota</taxon>
        <taxon>Viridiplantae</taxon>
        <taxon>Streptophyta</taxon>
        <taxon>Embryophyta</taxon>
        <taxon>Tracheophyta</taxon>
        <taxon>Spermatophyta</taxon>
        <taxon>Magnoliopsida</taxon>
        <taxon>eudicotyledons</taxon>
        <taxon>Gunneridae</taxon>
        <taxon>Pentapetalae</taxon>
        <taxon>asterids</taxon>
        <taxon>lamiids</taxon>
        <taxon>Solanales</taxon>
        <taxon>Convolvulaceae</taxon>
        <taxon>Cuscuteae</taxon>
        <taxon>Cuscuta</taxon>
        <taxon>Cuscuta subgen. Cuscuta</taxon>
    </lineage>
</organism>
<reference evidence="4" key="1">
    <citation type="submission" date="2022-07" db="EMBL/GenBank/DDBJ databases">
        <authorList>
            <person name="Macas J."/>
            <person name="Novak P."/>
            <person name="Neumann P."/>
        </authorList>
    </citation>
    <scope>NUCLEOTIDE SEQUENCE</scope>
</reference>
<evidence type="ECO:0000259" key="3">
    <source>
        <dbReference type="Pfam" id="PF21864"/>
    </source>
</evidence>
<dbReference type="Proteomes" id="UP001152484">
    <property type="component" value="Unassembled WGS sequence"/>
</dbReference>
<protein>
    <recommendedName>
        <fullName evidence="3">MORF/ORRM1/DAG-like MORF domain-containing protein</fullName>
    </recommendedName>
</protein>
<feature type="domain" description="MORF/ORRM1/DAG-like MORF" evidence="3">
    <location>
        <begin position="98"/>
        <end position="190"/>
    </location>
</feature>
<dbReference type="PANTHER" id="PTHR31346:SF5">
    <property type="entry name" value="MULTIPLE ORGANELLAR RNA EDITING FACTOR 1, MITOCHONDRIAL"/>
    <property type="match status" value="1"/>
</dbReference>
<comment type="caution">
    <text evidence="4">The sequence shown here is derived from an EMBL/GenBank/DDBJ whole genome shotgun (WGS) entry which is preliminary data.</text>
</comment>
<dbReference type="Pfam" id="PF21864">
    <property type="entry name" value="MORF_dom"/>
    <property type="match status" value="1"/>
</dbReference>
<keyword evidence="1" id="KW-0809">Transit peptide</keyword>
<feature type="compositionally biased region" description="Low complexity" evidence="2">
    <location>
        <begin position="312"/>
        <end position="325"/>
    </location>
</feature>
<name>A0A9P0YIR4_CUSEU</name>
<gene>
    <name evidence="4" type="ORF">CEURO_LOCUS1289</name>
</gene>
<evidence type="ECO:0000256" key="1">
    <source>
        <dbReference type="ARBA" id="ARBA00022946"/>
    </source>
</evidence>
<accession>A0A9P0YIR4</accession>
<dbReference type="GO" id="GO:0005739">
    <property type="term" value="C:mitochondrion"/>
    <property type="evidence" value="ECO:0007669"/>
    <property type="project" value="TreeGrafter"/>
</dbReference>
<sequence>MALCSLRLRRASSLSSSILNRHLHQSTSISPFPHVPTTPAQLPISYAPASNAKSPFVSQFRFFRASPVSLSSRSRFPDRSSTDEGINPDTILFEGCDYNHWLITMEFPKDSSPTREEMIETYIQTAAKVFGSVEEAKQKIYALSTTTYQGFQVLCSEETSEKFKGLPGVVFILPDSYIDPVNKEYGGDKYMNGVIIERPPPVQYGRQVRRNQRGNQPYDGQRTGNFGPPPGGPQQNNIPPQVTSQHNNIPPAGPTHQQNYRSPQGPPPPYQQYPPPQGPPPPYQQYPPPQGPPPHQQSYGPPQQGHPPPPQQYYGPAQQGPRPQQTYGQPHSPQQNFGQHQNFPPRQNMGPQQSYVSPQNPPSQQSYGFQQNYGPPGTHRGAVPVHNSPGGLNNYQGGLHDLQGSPPDSQRAFGGENKNYGHTQGEHFGKEPTVGQWNTTTGPPFGQNYPNPRDQRFSQPEQRSNVNGDERSQGPTWREETGQGSS</sequence>
<dbReference type="GO" id="GO:0080156">
    <property type="term" value="P:mitochondrial mRNA modification"/>
    <property type="evidence" value="ECO:0007669"/>
    <property type="project" value="TreeGrafter"/>
</dbReference>
<dbReference type="GO" id="GO:0016554">
    <property type="term" value="P:cytidine to uridine editing"/>
    <property type="evidence" value="ECO:0007669"/>
    <property type="project" value="InterPro"/>
</dbReference>
<feature type="compositionally biased region" description="Polar residues" evidence="2">
    <location>
        <begin position="457"/>
        <end position="467"/>
    </location>
</feature>
<dbReference type="PANTHER" id="PTHR31346">
    <property type="entry name" value="MULTIPLE ORGANELLAR RNA EDITING FACTOR 2, CHLOROPLASTIC-RELATED-RELATED"/>
    <property type="match status" value="1"/>
</dbReference>
<feature type="compositionally biased region" description="Basic and acidic residues" evidence="2">
    <location>
        <begin position="468"/>
        <end position="486"/>
    </location>
</feature>
<dbReference type="EMBL" id="CAMAPE010000004">
    <property type="protein sequence ID" value="CAH9058661.1"/>
    <property type="molecule type" value="Genomic_DNA"/>
</dbReference>
<evidence type="ECO:0000313" key="4">
    <source>
        <dbReference type="EMBL" id="CAH9058661.1"/>
    </source>
</evidence>
<proteinExistence type="predicted"/>